<dbReference type="Proteomes" id="UP000451048">
    <property type="component" value="Unassembled WGS sequence"/>
</dbReference>
<gene>
    <name evidence="1" type="ORF">GPS52_04575</name>
</gene>
<dbReference type="RefSeq" id="WP_160127292.1">
    <property type="nucleotide sequence ID" value="NZ_WTTD01000012.1"/>
</dbReference>
<evidence type="ECO:0000313" key="2">
    <source>
        <dbReference type="Proteomes" id="UP000451048"/>
    </source>
</evidence>
<dbReference type="AlphaFoldDB" id="A0AAJ3D9C6"/>
<proteinExistence type="predicted"/>
<organism evidence="1 2">
    <name type="scientific">Acinetobacter haemolyticus</name>
    <dbReference type="NCBI Taxonomy" id="29430"/>
    <lineage>
        <taxon>Bacteria</taxon>
        <taxon>Pseudomonadati</taxon>
        <taxon>Pseudomonadota</taxon>
        <taxon>Gammaproteobacteria</taxon>
        <taxon>Moraxellales</taxon>
        <taxon>Moraxellaceae</taxon>
        <taxon>Acinetobacter</taxon>
    </lineage>
</organism>
<dbReference type="EMBL" id="WTTO01000008">
    <property type="protein sequence ID" value="NAR72778.1"/>
    <property type="molecule type" value="Genomic_DNA"/>
</dbReference>
<protein>
    <submittedName>
        <fullName evidence="1">Uncharacterized protein</fullName>
    </submittedName>
</protein>
<comment type="caution">
    <text evidence="1">The sequence shown here is derived from an EMBL/GenBank/DDBJ whole genome shotgun (WGS) entry which is preliminary data.</text>
</comment>
<accession>A0AAJ3D9C6</accession>
<reference evidence="1 2" key="1">
    <citation type="submission" date="2019-12" db="EMBL/GenBank/DDBJ databases">
        <title>Acinetobacter haemolyticus comparative genomics.</title>
        <authorList>
            <person name="Castro-Jaimes S."/>
            <person name="Bello-Lopez E."/>
            <person name="Velazquez-Acosta C."/>
            <person name="Volkow-Fernandez P."/>
            <person name="Lozano-Zarain P."/>
            <person name="Castillo Ramirez S."/>
            <person name="Cevallos M.A."/>
        </authorList>
    </citation>
    <scope>NUCLEOTIDE SEQUENCE [LARGE SCALE GENOMIC DNA]</scope>
    <source>
        <strain evidence="1 2">AN10</strain>
    </source>
</reference>
<evidence type="ECO:0000313" key="1">
    <source>
        <dbReference type="EMBL" id="NAR72778.1"/>
    </source>
</evidence>
<sequence>MMTTSSRKVIHDIACAYYKLSFKCEKKPNQPRGKFSHYLKVEDVFDFIAQNNHKNLVVTSVKGRYVFSIKEIKKKGNNLLLLIERSDKEHEDVRIYNRPTDKTKLVPFEDGDELQRFFHVVVNLDTKAPYSSNILVEQYAGGTGYTFAYILSKILSDFNVNHTQPDFFKVPYEGGGLNEDGTPRVVEFGIKAHVDNVAGISLLDRAAEGNLLSISAIEETKKSRIESEPMLVIAKKEFKYIPQQTVFLDQNGQILERGLLAQAMNSILSKIKQDAALGDDFFYRVRCKEKSRTMSVDIKGDYTESDFGVKIDFVEQFERQAVTHDVKVDERLFDKMITLLDAHVVSESLSDEGTTP</sequence>
<name>A0AAJ3D9C6_ACIHA</name>